<proteinExistence type="predicted"/>
<dbReference type="OrthoDB" id="1679820at2759"/>
<dbReference type="Proteomes" id="UP000585474">
    <property type="component" value="Unassembled WGS sequence"/>
</dbReference>
<accession>A0A7J0DMY8</accession>
<organism evidence="1 2">
    <name type="scientific">Actinidia rufa</name>
    <dbReference type="NCBI Taxonomy" id="165716"/>
    <lineage>
        <taxon>Eukaryota</taxon>
        <taxon>Viridiplantae</taxon>
        <taxon>Streptophyta</taxon>
        <taxon>Embryophyta</taxon>
        <taxon>Tracheophyta</taxon>
        <taxon>Spermatophyta</taxon>
        <taxon>Magnoliopsida</taxon>
        <taxon>eudicotyledons</taxon>
        <taxon>Gunneridae</taxon>
        <taxon>Pentapetalae</taxon>
        <taxon>asterids</taxon>
        <taxon>Ericales</taxon>
        <taxon>Actinidiaceae</taxon>
        <taxon>Actinidia</taxon>
    </lineage>
</organism>
<sequence>MVAYMNEVKAMSMKIRDFKIRQISREENKKADALTNLASAFDFISDRSVPLEFLPNTSIDITKIPLPVLTSPMSHRLIKLIANLHLAIHSKDEVTRSGTYWLEDMKRKALPYPWNAEHLKKYYQ</sequence>
<evidence type="ECO:0000313" key="2">
    <source>
        <dbReference type="Proteomes" id="UP000585474"/>
    </source>
</evidence>
<dbReference type="AlphaFoldDB" id="A0A7J0DMY8"/>
<keyword evidence="2" id="KW-1185">Reference proteome</keyword>
<evidence type="ECO:0000313" key="1">
    <source>
        <dbReference type="EMBL" id="GFS38354.1"/>
    </source>
</evidence>
<name>A0A7J0DMY8_9ERIC</name>
<comment type="caution">
    <text evidence="1">The sequence shown here is derived from an EMBL/GenBank/DDBJ whole genome shotgun (WGS) entry which is preliminary data.</text>
</comment>
<gene>
    <name evidence="1" type="ORF">Acr_00g0056980</name>
</gene>
<dbReference type="EMBL" id="BJWL01000310">
    <property type="protein sequence ID" value="GFS38354.1"/>
    <property type="molecule type" value="Genomic_DNA"/>
</dbReference>
<protein>
    <recommendedName>
        <fullName evidence="3">RNase H type-1 domain-containing protein</fullName>
    </recommendedName>
</protein>
<evidence type="ECO:0008006" key="3">
    <source>
        <dbReference type="Google" id="ProtNLM"/>
    </source>
</evidence>
<reference evidence="2" key="1">
    <citation type="submission" date="2019-07" db="EMBL/GenBank/DDBJ databases">
        <title>De Novo Assembly of kiwifruit Actinidia rufa.</title>
        <authorList>
            <person name="Sugita-Konishi S."/>
            <person name="Sato K."/>
            <person name="Mori E."/>
            <person name="Abe Y."/>
            <person name="Kisaki G."/>
            <person name="Hamano K."/>
            <person name="Suezawa K."/>
            <person name="Otani M."/>
            <person name="Fukuda T."/>
            <person name="Manabe T."/>
            <person name="Gomi K."/>
            <person name="Tabuchi M."/>
            <person name="Akimitsu K."/>
            <person name="Kataoka I."/>
        </authorList>
    </citation>
    <scope>NUCLEOTIDE SEQUENCE [LARGE SCALE GENOMIC DNA]</scope>
    <source>
        <strain evidence="2">cv. Fuchu</strain>
    </source>
</reference>